<comment type="pathway">
    <text evidence="1">Isoprenoid biosynthesis; isopentenyl diphosphate biosynthesis via mevalonate pathway; isopentenyl diphosphate from (R)-mevalonate: step 2/3.</text>
</comment>
<dbReference type="InterPro" id="IPR006204">
    <property type="entry name" value="GHMP_kinase_N_dom"/>
</dbReference>
<evidence type="ECO:0000256" key="3">
    <source>
        <dbReference type="ARBA" id="ARBA00022679"/>
    </source>
</evidence>
<dbReference type="GO" id="GO:0005524">
    <property type="term" value="F:ATP binding"/>
    <property type="evidence" value="ECO:0007669"/>
    <property type="project" value="UniProtKB-KW"/>
</dbReference>
<dbReference type="NCBIfam" id="TIGR01220">
    <property type="entry name" value="Pmev_kin_Gr_pos"/>
    <property type="match status" value="1"/>
</dbReference>
<dbReference type="InterPro" id="IPR005917">
    <property type="entry name" value="Pmev_kinase_bact"/>
</dbReference>
<dbReference type="PANTHER" id="PTHR31814:SF2">
    <property type="entry name" value="PHOSPHOMEVALONATE KINASE"/>
    <property type="match status" value="1"/>
</dbReference>
<evidence type="ECO:0000259" key="8">
    <source>
        <dbReference type="Pfam" id="PF08544"/>
    </source>
</evidence>
<keyword evidence="6" id="KW-0067">ATP-binding</keyword>
<keyword evidence="3" id="KW-0808">Transferase</keyword>
<dbReference type="Pfam" id="PF00288">
    <property type="entry name" value="GHMP_kinases_N"/>
    <property type="match status" value="1"/>
</dbReference>
<reference evidence="9 10" key="1">
    <citation type="submission" date="2017-01" db="EMBL/GenBank/DDBJ databases">
        <title>Complete Genome Sequence of Dolosigranulum pigrum isolated from a Patient with interstitial lung disease.</title>
        <authorList>
            <person name="Mukhopadhyay R."/>
            <person name="Joaquin J."/>
            <person name="Hogue R."/>
            <person name="Fitzgerald S."/>
            <person name="Jospin G."/>
            <person name="Eisen J.A."/>
            <person name="Chaturvedi V."/>
        </authorList>
    </citation>
    <scope>NUCLEOTIDE SEQUENCE [LARGE SCALE GENOMIC DNA]</scope>
    <source>
        <strain evidence="9 10">15S00348</strain>
    </source>
</reference>
<evidence type="ECO:0000313" key="10">
    <source>
        <dbReference type="Proteomes" id="UP000190409"/>
    </source>
</evidence>
<feature type="domain" description="GHMP kinase N-terminal" evidence="7">
    <location>
        <begin position="83"/>
        <end position="168"/>
    </location>
</feature>
<dbReference type="AlphaFoldDB" id="A0A1S8KNP3"/>
<evidence type="ECO:0000256" key="6">
    <source>
        <dbReference type="ARBA" id="ARBA00022840"/>
    </source>
</evidence>
<feature type="domain" description="GHMP kinase C-terminal" evidence="8">
    <location>
        <begin position="255"/>
        <end position="339"/>
    </location>
</feature>
<dbReference type="InterPro" id="IPR020568">
    <property type="entry name" value="Ribosomal_Su5_D2-typ_SF"/>
</dbReference>
<proteinExistence type="predicted"/>
<dbReference type="Gene3D" id="3.30.70.890">
    <property type="entry name" value="GHMP kinase, C-terminal domain"/>
    <property type="match status" value="1"/>
</dbReference>
<dbReference type="EC" id="2.7.4.2" evidence="2"/>
<dbReference type="SUPFAM" id="SSF55060">
    <property type="entry name" value="GHMP Kinase, C-terminal domain"/>
    <property type="match status" value="1"/>
</dbReference>
<comment type="caution">
    <text evidence="9">The sequence shown here is derived from an EMBL/GenBank/DDBJ whole genome shotgun (WGS) entry which is preliminary data.</text>
</comment>
<evidence type="ECO:0000313" key="9">
    <source>
        <dbReference type="EMBL" id="OOL81302.1"/>
    </source>
</evidence>
<dbReference type="SUPFAM" id="SSF54211">
    <property type="entry name" value="Ribosomal protein S5 domain 2-like"/>
    <property type="match status" value="1"/>
</dbReference>
<dbReference type="InterPro" id="IPR014721">
    <property type="entry name" value="Ribsml_uS5_D2-typ_fold_subgr"/>
</dbReference>
<dbReference type="InterPro" id="IPR036554">
    <property type="entry name" value="GHMP_kinase_C_sf"/>
</dbReference>
<keyword evidence="4" id="KW-0547">Nucleotide-binding</keyword>
<dbReference type="InterPro" id="IPR013750">
    <property type="entry name" value="GHMP_kinase_C_dom"/>
</dbReference>
<dbReference type="Gene3D" id="3.30.230.10">
    <property type="match status" value="1"/>
</dbReference>
<gene>
    <name evidence="9" type="ORF">BWX42_05785</name>
</gene>
<dbReference type="Pfam" id="PF08544">
    <property type="entry name" value="GHMP_kinases_C"/>
    <property type="match status" value="1"/>
</dbReference>
<name>A0A1S8KNP3_9LACT</name>
<dbReference type="GO" id="GO:0019287">
    <property type="term" value="P:isopentenyl diphosphate biosynthetic process, mevalonate pathway"/>
    <property type="evidence" value="ECO:0007669"/>
    <property type="project" value="UniProtKB-UniPathway"/>
</dbReference>
<dbReference type="InterPro" id="IPR035102">
    <property type="entry name" value="Phosphomevalonate_kinase"/>
</dbReference>
<evidence type="ECO:0000256" key="4">
    <source>
        <dbReference type="ARBA" id="ARBA00022741"/>
    </source>
</evidence>
<protein>
    <recommendedName>
        <fullName evidence="2">phosphomevalonate kinase</fullName>
        <ecNumber evidence="2">2.7.4.2</ecNumber>
    </recommendedName>
</protein>
<dbReference type="UniPathway" id="UPA00057">
    <property type="reaction ID" value="UER00099"/>
</dbReference>
<keyword evidence="5 9" id="KW-0418">Kinase</keyword>
<dbReference type="EMBL" id="MUYF01000003">
    <property type="protein sequence ID" value="OOL81302.1"/>
    <property type="molecule type" value="Genomic_DNA"/>
</dbReference>
<organism evidence="9 10">
    <name type="scientific">Dolosigranulum pigrum</name>
    <dbReference type="NCBI Taxonomy" id="29394"/>
    <lineage>
        <taxon>Bacteria</taxon>
        <taxon>Bacillati</taxon>
        <taxon>Bacillota</taxon>
        <taxon>Bacilli</taxon>
        <taxon>Lactobacillales</taxon>
        <taxon>Carnobacteriaceae</taxon>
        <taxon>Dolosigranulum</taxon>
    </lineage>
</organism>
<dbReference type="Proteomes" id="UP000190409">
    <property type="component" value="Unassembled WGS sequence"/>
</dbReference>
<dbReference type="PANTHER" id="PTHR31814">
    <property type="match status" value="1"/>
</dbReference>
<dbReference type="GO" id="GO:0004631">
    <property type="term" value="F:phosphomevalonate kinase activity"/>
    <property type="evidence" value="ECO:0007669"/>
    <property type="project" value="UniProtKB-EC"/>
</dbReference>
<evidence type="ECO:0000256" key="1">
    <source>
        <dbReference type="ARBA" id="ARBA00005017"/>
    </source>
</evidence>
<accession>A0A1S8KNP3</accession>
<evidence type="ECO:0000256" key="2">
    <source>
        <dbReference type="ARBA" id="ARBA00012958"/>
    </source>
</evidence>
<evidence type="ECO:0000259" key="7">
    <source>
        <dbReference type="Pfam" id="PF00288"/>
    </source>
</evidence>
<evidence type="ECO:0000256" key="5">
    <source>
        <dbReference type="ARBA" id="ARBA00022777"/>
    </source>
</evidence>
<sequence length="368" mass="40556">MTTVRIPGKLYLAGEYAVTHPGQPAVIIAVDRFLELTVSEATTSNGSFYSEGYTDTPLLISRKNDRPELPSSFELIQQTLQLIERYIQELGKVIRPYDLYLRTDLELHGQKIGLGSSGAVTVALVRGLLKWHHLPTSPLLVYKLAALAHLALGSHGSLGDLAACSFTGCIRYRSPNRQAIRNLYENTSSLLATIRTPWPELSIERLPFPANCHLLVGWTKQPAATEQLISQPKPLTDQQLSQFLATSRSYVDQLIQGLKEQNHSAMADAFTNNRALLQLFAKQRQMIIETPMLKTLCDCAEKFGAAGKTSGAGGGDCGFALVHDRTMANQITQCWQQAGITPLNLAIYTRKDDSSCQNKPTEKTNMSP</sequence>